<dbReference type="Proteomes" id="UP000279236">
    <property type="component" value="Unassembled WGS sequence"/>
</dbReference>
<comment type="caution">
    <text evidence="2">The sequence shown here is derived from an EMBL/GenBank/DDBJ whole genome shotgun (WGS) entry which is preliminary data.</text>
</comment>
<protein>
    <submittedName>
        <fullName evidence="2">Uncharacterized protein</fullName>
    </submittedName>
</protein>
<feature type="region of interest" description="Disordered" evidence="1">
    <location>
        <begin position="761"/>
        <end position="841"/>
    </location>
</feature>
<gene>
    <name evidence="2" type="ORF">EHS24_006458</name>
</gene>
<sequence>MQLLSQAVLSSTPEASWAVYEGLHADLRPAIPDDVFVSLIRHQLYPTNTDGSPLPPGSADIRKSRVKELLTLARKCEMDPTVLPVDLMERLLGTFFVQEQRKRFDQQVKNIILWLWPVYKSHYHNGSFSTMPIEMRRRWLHLCCKNNELRSDPPRLWEVLEEIVENGGAQGLEVKAGQAVSIYKGDDEDMHFAGLRQAAWCLAREVNIPSDDLVLLMFRITEAIGKRLPNKGGEEFIRAVNRIGGLIEELRDGGADEAANTLEASLDKFIQAQQLYRDDAPASTVAMASLSRALLFLRERLSRQFFTPAPKASKRARRLTDSDRDNLNLLLRHCVRSLTWEESDNQYILGMIIPVITSHPVDTELLLQFVDALIVTGMIITPAIPTDLKAQLFEAFLKADHLDDLAVYSSAMKLYSALRRKPAPAPSLDHARIWRWTDRAAWKLFFNRALSHGHLHFASRLYMDIQADGLRVPRAQSLAFIRAIASKPSSSRLVLLERYIKDLLYEPNAQTNDLIAEIWTAMANSPREAALAFQLVRRINPAAPIPYPIIDQILPQLALSSLAEHRTLATQLLSIMPDTPHKMAKYHEVLAQFNKSIRTADLGMESSLAVYKSMYGDKGADADPRSRGHTVSLLLDGMCKLDQLDMALGMFRESVGRKVSLTQNGPASLMIKLSLALRLDEAYTVEKEFYSVVPADNKYPRMVGARIVADILSGVDIDLAVYYNPEKDVMRMHKGYRPSPRFYKFLQDLQVEAQAGLPGMSDTFLAKDDEADGGEPPGAEPETASMATTEGTAPEEPAENSADVEPERERASAAVHFRKAAQPLTRSWSGVPSKASEAVDGHGEWTLDKEWHHSVNMLRPT</sequence>
<name>A0A427Y175_9TREE</name>
<dbReference type="EMBL" id="RSCE01000003">
    <property type="protein sequence ID" value="RSH84914.1"/>
    <property type="molecule type" value="Genomic_DNA"/>
</dbReference>
<dbReference type="RefSeq" id="XP_028478362.1">
    <property type="nucleotide sequence ID" value="XM_028621910.1"/>
</dbReference>
<proteinExistence type="predicted"/>
<keyword evidence="3" id="KW-1185">Reference proteome</keyword>
<dbReference type="AlphaFoldDB" id="A0A427Y175"/>
<reference evidence="2 3" key="1">
    <citation type="submission" date="2018-11" db="EMBL/GenBank/DDBJ databases">
        <title>Genome sequence of Apiotrichum porosum DSM 27194.</title>
        <authorList>
            <person name="Aliyu H."/>
            <person name="Gorte O."/>
            <person name="Ochsenreither K."/>
        </authorList>
    </citation>
    <scope>NUCLEOTIDE SEQUENCE [LARGE SCALE GENOMIC DNA]</scope>
    <source>
        <strain evidence="2 3">DSM 27194</strain>
    </source>
</reference>
<evidence type="ECO:0000256" key="1">
    <source>
        <dbReference type="SAM" id="MobiDB-lite"/>
    </source>
</evidence>
<evidence type="ECO:0000313" key="2">
    <source>
        <dbReference type="EMBL" id="RSH84914.1"/>
    </source>
</evidence>
<accession>A0A427Y175</accession>
<dbReference type="GeneID" id="39591001"/>
<evidence type="ECO:0000313" key="3">
    <source>
        <dbReference type="Proteomes" id="UP000279236"/>
    </source>
</evidence>
<organism evidence="2 3">
    <name type="scientific">Apiotrichum porosum</name>
    <dbReference type="NCBI Taxonomy" id="105984"/>
    <lineage>
        <taxon>Eukaryota</taxon>
        <taxon>Fungi</taxon>
        <taxon>Dikarya</taxon>
        <taxon>Basidiomycota</taxon>
        <taxon>Agaricomycotina</taxon>
        <taxon>Tremellomycetes</taxon>
        <taxon>Trichosporonales</taxon>
        <taxon>Trichosporonaceae</taxon>
        <taxon>Apiotrichum</taxon>
    </lineage>
</organism>
<dbReference type="STRING" id="105984.A0A427Y175"/>
<dbReference type="OrthoDB" id="185373at2759"/>